<evidence type="ECO:0000256" key="5">
    <source>
        <dbReference type="ARBA" id="ARBA00023237"/>
    </source>
</evidence>
<comment type="caution">
    <text evidence="8">The sequence shown here is derived from an EMBL/GenBank/DDBJ whole genome shotgun (WGS) entry which is preliminary data.</text>
</comment>
<dbReference type="SUPFAM" id="SSF48452">
    <property type="entry name" value="TPR-like"/>
    <property type="match status" value="1"/>
</dbReference>
<proteinExistence type="inferred from homology"/>
<dbReference type="InterPro" id="IPR011990">
    <property type="entry name" value="TPR-like_helical_dom_sf"/>
</dbReference>
<dbReference type="CDD" id="cd08977">
    <property type="entry name" value="SusD"/>
    <property type="match status" value="1"/>
</dbReference>
<evidence type="ECO:0000259" key="7">
    <source>
        <dbReference type="Pfam" id="PF14322"/>
    </source>
</evidence>
<feature type="domain" description="SusD-like N-terminal" evidence="7">
    <location>
        <begin position="105"/>
        <end position="227"/>
    </location>
</feature>
<evidence type="ECO:0000313" key="9">
    <source>
        <dbReference type="Proteomes" id="UP000254876"/>
    </source>
</evidence>
<dbReference type="AlphaFoldDB" id="A0A7Z7LTN5"/>
<comment type="subcellular location">
    <subcellularLocation>
        <location evidence="1">Cell outer membrane</location>
    </subcellularLocation>
</comment>
<reference evidence="8 9" key="1">
    <citation type="submission" date="2018-06" db="EMBL/GenBank/DDBJ databases">
        <authorList>
            <consortium name="Pathogen Informatics"/>
            <person name="Doyle S."/>
        </authorList>
    </citation>
    <scope>NUCLEOTIDE SEQUENCE [LARGE SCALE GENOMIC DNA]</scope>
    <source>
        <strain evidence="8 9">NCTC10588</strain>
    </source>
</reference>
<accession>A0A7Z7LTN5</accession>
<gene>
    <name evidence="8" type="ORF">NCTC10588_00787</name>
</gene>
<dbReference type="EMBL" id="UFYD01000001">
    <property type="protein sequence ID" value="STC96903.1"/>
    <property type="molecule type" value="Genomic_DNA"/>
</dbReference>
<evidence type="ECO:0000256" key="4">
    <source>
        <dbReference type="ARBA" id="ARBA00023136"/>
    </source>
</evidence>
<dbReference type="InterPro" id="IPR012944">
    <property type="entry name" value="SusD_RagB_dom"/>
</dbReference>
<evidence type="ECO:0000259" key="6">
    <source>
        <dbReference type="Pfam" id="PF07980"/>
    </source>
</evidence>
<dbReference type="PROSITE" id="PS51257">
    <property type="entry name" value="PROKAR_LIPOPROTEIN"/>
    <property type="match status" value="1"/>
</dbReference>
<dbReference type="GO" id="GO:0009279">
    <property type="term" value="C:cell outer membrane"/>
    <property type="evidence" value="ECO:0007669"/>
    <property type="project" value="UniProtKB-SubCell"/>
</dbReference>
<dbReference type="Proteomes" id="UP000254876">
    <property type="component" value="Unassembled WGS sequence"/>
</dbReference>
<sequence length="461" mass="52179">MKHIHKIYKMLIVFLLSFMISCEDYISVDLPSDQLPQEMVFRDPGLAKSAVAGLYRSLSEGGFLSGDFSGAGINFGAYADELVSYQPSGTGLSDFYNLTVIPRSINVESFWQFTYNQIYQANAIIKGMDNSVSLDQGLRNQLKGEALFVRALLHYYLVESYGSIPYITVTDYIENTTAGKIPIKDVYKKIEQDLKDAEALLPVNNSGPERFRPSKESVSVILTRLYLLQQNFQNVINISNNLVSNSQYKLNSDITTAYQKDNPSTIWQFSPISATSVTSEAFIYPLVFAPPFIAALTPDLIKSFNKDDLRLKKWIGSLDDFAGNRYYYAWKYKQRNPAGGVKEYSIVLRLEEVILNRAEAFVQLGDIPSGVAELNKIVTRAGLPPVTLVAKEALLQRIEEERRHELFTEHGQRFFNLKRTGRLGTVMKSIKPSWKDTYSVLLIPEKELLLNPNLYPQNEGY</sequence>
<comment type="similarity">
    <text evidence="2">Belongs to the SusD family.</text>
</comment>
<dbReference type="Pfam" id="PF07980">
    <property type="entry name" value="SusD_RagB"/>
    <property type="match status" value="1"/>
</dbReference>
<feature type="domain" description="RagB/SusD" evidence="6">
    <location>
        <begin position="331"/>
        <end position="431"/>
    </location>
</feature>
<dbReference type="Gene3D" id="1.25.40.390">
    <property type="match status" value="1"/>
</dbReference>
<dbReference type="Pfam" id="PF14322">
    <property type="entry name" value="SusD-like_3"/>
    <property type="match status" value="1"/>
</dbReference>
<keyword evidence="4" id="KW-0472">Membrane</keyword>
<evidence type="ECO:0000256" key="3">
    <source>
        <dbReference type="ARBA" id="ARBA00022729"/>
    </source>
</evidence>
<dbReference type="RefSeq" id="WP_115172330.1">
    <property type="nucleotide sequence ID" value="NZ_UFYD01000001.1"/>
</dbReference>
<name>A0A7Z7LTN5_9FLAO</name>
<dbReference type="InterPro" id="IPR033985">
    <property type="entry name" value="SusD-like_N"/>
</dbReference>
<keyword evidence="3" id="KW-0732">Signal</keyword>
<keyword evidence="5" id="KW-0998">Cell outer membrane</keyword>
<protein>
    <submittedName>
        <fullName evidence="8">SusD family</fullName>
    </submittedName>
</protein>
<organism evidence="8 9">
    <name type="scientific">Elizabethkingia anophelis</name>
    <dbReference type="NCBI Taxonomy" id="1117645"/>
    <lineage>
        <taxon>Bacteria</taxon>
        <taxon>Pseudomonadati</taxon>
        <taxon>Bacteroidota</taxon>
        <taxon>Flavobacteriia</taxon>
        <taxon>Flavobacteriales</taxon>
        <taxon>Weeksellaceae</taxon>
        <taxon>Elizabethkingia</taxon>
    </lineage>
</organism>
<evidence type="ECO:0000256" key="2">
    <source>
        <dbReference type="ARBA" id="ARBA00006275"/>
    </source>
</evidence>
<evidence type="ECO:0000313" key="8">
    <source>
        <dbReference type="EMBL" id="STC96903.1"/>
    </source>
</evidence>
<evidence type="ECO:0000256" key="1">
    <source>
        <dbReference type="ARBA" id="ARBA00004442"/>
    </source>
</evidence>